<gene>
    <name evidence="2" type="ORF">SDC9_93088</name>
</gene>
<dbReference type="EMBL" id="VSSQ01011258">
    <property type="protein sequence ID" value="MPM46388.1"/>
    <property type="molecule type" value="Genomic_DNA"/>
</dbReference>
<reference evidence="2" key="1">
    <citation type="submission" date="2019-08" db="EMBL/GenBank/DDBJ databases">
        <authorList>
            <person name="Kucharzyk K."/>
            <person name="Murdoch R.W."/>
            <person name="Higgins S."/>
            <person name="Loffler F."/>
        </authorList>
    </citation>
    <scope>NUCLEOTIDE SEQUENCE</scope>
</reference>
<protein>
    <recommendedName>
        <fullName evidence="3">Ferrous iron transport protein B</fullName>
    </recommendedName>
</protein>
<keyword evidence="1" id="KW-0812">Transmembrane</keyword>
<evidence type="ECO:0008006" key="3">
    <source>
        <dbReference type="Google" id="ProtNLM"/>
    </source>
</evidence>
<feature type="transmembrane region" description="Helical" evidence="1">
    <location>
        <begin position="45"/>
        <end position="64"/>
    </location>
</feature>
<comment type="caution">
    <text evidence="2">The sequence shown here is derived from an EMBL/GenBank/DDBJ whole genome shotgun (WGS) entry which is preliminary data.</text>
</comment>
<feature type="transmembrane region" description="Helical" evidence="1">
    <location>
        <begin position="12"/>
        <end position="33"/>
    </location>
</feature>
<keyword evidence="1" id="KW-1133">Transmembrane helix</keyword>
<name>A0A645A0X1_9ZZZZ</name>
<organism evidence="2">
    <name type="scientific">bioreactor metagenome</name>
    <dbReference type="NCBI Taxonomy" id="1076179"/>
    <lineage>
        <taxon>unclassified sequences</taxon>
        <taxon>metagenomes</taxon>
        <taxon>ecological metagenomes</taxon>
    </lineage>
</organism>
<dbReference type="AlphaFoldDB" id="A0A645A0X1"/>
<keyword evidence="1" id="KW-0472">Membrane</keyword>
<accession>A0A645A0X1</accession>
<proteinExistence type="predicted"/>
<sequence length="88" mass="9783">MGAIKREMNNSKWTWAAIGYQCGFAYVIALIVYQLVGLLTGEVTFGIGTVAAVVVLVFLIYMLFRKGYQNKDSNQLYAVDALNAINNR</sequence>
<evidence type="ECO:0000313" key="2">
    <source>
        <dbReference type="EMBL" id="MPM46388.1"/>
    </source>
</evidence>
<evidence type="ECO:0000256" key="1">
    <source>
        <dbReference type="SAM" id="Phobius"/>
    </source>
</evidence>